<comment type="caution">
    <text evidence="1">The sequence shown here is derived from an EMBL/GenBank/DDBJ whole genome shotgun (WGS) entry which is preliminary data.</text>
</comment>
<evidence type="ECO:0000313" key="1">
    <source>
        <dbReference type="EMBL" id="NBJ26043.1"/>
    </source>
</evidence>
<evidence type="ECO:0000313" key="2">
    <source>
        <dbReference type="Proteomes" id="UP000818323"/>
    </source>
</evidence>
<proteinExistence type="predicted"/>
<evidence type="ECO:0008006" key="3">
    <source>
        <dbReference type="Google" id="ProtNLM"/>
    </source>
</evidence>
<name>A0ABW9Z450_9HYPH</name>
<accession>A0ABW9Z450</accession>
<protein>
    <recommendedName>
        <fullName evidence="3">Uracil-DNA glycosylase-like domain-containing protein</fullName>
    </recommendedName>
</protein>
<dbReference type="EMBL" id="JAAAXJ010000010">
    <property type="protein sequence ID" value="NBJ26043.1"/>
    <property type="molecule type" value="Genomic_DNA"/>
</dbReference>
<dbReference type="RefSeq" id="WP_161724152.1">
    <property type="nucleotide sequence ID" value="NZ_JAAAXI010000012.1"/>
</dbReference>
<organism evidence="1 2">
    <name type="scientific">Microvirga arsenatis</name>
    <dbReference type="NCBI Taxonomy" id="2692265"/>
    <lineage>
        <taxon>Bacteria</taxon>
        <taxon>Pseudomonadati</taxon>
        <taxon>Pseudomonadota</taxon>
        <taxon>Alphaproteobacteria</taxon>
        <taxon>Hyphomicrobiales</taxon>
        <taxon>Methylobacteriaceae</taxon>
        <taxon>Microvirga</taxon>
    </lineage>
</organism>
<reference evidence="1 2" key="1">
    <citation type="submission" date="2020-01" db="EMBL/GenBank/DDBJ databases">
        <title>Microvirga sp. nov., an arsenate reduction bacterium isolated from Tibet hotspring sediments.</title>
        <authorList>
            <person name="Yuan C.-G."/>
        </authorList>
    </citation>
    <scope>NUCLEOTIDE SEQUENCE [LARGE SCALE GENOMIC DNA]</scope>
    <source>
        <strain evidence="1 2">SYSU G3D203</strain>
    </source>
</reference>
<gene>
    <name evidence="1" type="ORF">GR303_16960</name>
</gene>
<keyword evidence="2" id="KW-1185">Reference proteome</keyword>
<sequence length="226" mass="24608">MNKRDAAGVETPAGADLLHPSFLYYGETIARPFPLILVIGREPQVDKPVSPGAGTYDFRGSPRCAFWNSAAGLAARYSGVPGMTTAAIKREFHAARAAPLVFADALPIGLSDKVPPRDKARLRRAVPKAAIDRHLAHVLCIEDRPDVQVRSLMDRVEFVILSGHAAPGFEYASDMLIRHLEGLGVPFVRTAFLFGSNMPGILSVLAASGWDTRFRSVMRRFRGGEL</sequence>
<dbReference type="Proteomes" id="UP000818323">
    <property type="component" value="Unassembled WGS sequence"/>
</dbReference>